<keyword evidence="3" id="KW-1185">Reference proteome</keyword>
<dbReference type="GO" id="GO:0030276">
    <property type="term" value="F:clathrin binding"/>
    <property type="evidence" value="ECO:0007669"/>
    <property type="project" value="InterPro"/>
</dbReference>
<evidence type="ECO:0000313" key="2">
    <source>
        <dbReference type="EMBL" id="VDN21605.1"/>
    </source>
</evidence>
<proteinExistence type="predicted"/>
<dbReference type="AlphaFoldDB" id="A0A3P7LX57"/>
<dbReference type="Proteomes" id="UP000271889">
    <property type="component" value="Unassembled WGS sequence"/>
</dbReference>
<dbReference type="GO" id="GO:0032588">
    <property type="term" value="C:trans-Golgi network membrane"/>
    <property type="evidence" value="ECO:0007669"/>
    <property type="project" value="InterPro"/>
</dbReference>
<feature type="region of interest" description="Disordered" evidence="1">
    <location>
        <begin position="362"/>
        <end position="385"/>
    </location>
</feature>
<dbReference type="PANTHER" id="PTHR16156:SF10">
    <property type="entry name" value="AFTIPHILIN-RELATED"/>
    <property type="match status" value="1"/>
</dbReference>
<protein>
    <recommendedName>
        <fullName evidence="4">Aftiphilin clathrin-binding box domain-containing protein</fullName>
    </recommendedName>
</protein>
<sequence>MDFEAPPPFTGALDEPPDVELDARLTVDDDDEVASQVDIPTDLPCSSSPPSLPPIIPVAKRKSPEPKLPSPLPQVSKDNPPPEMNGVIENGDAQFPKDDENLEENDLRQTFTSTADGKESPEASQGAAELDATPDVVEKTYNAVGHAVQDRDISLPVTQNGSEEDDDFDDFGDFAGVDAEDAEPIVDEIHAEEKVEQAGFEWNAFERNDDKEDQVQAGNANQPDGWNAFDQGNATEDNEWPADFQDAAIVQDSKSGDQFGSENSNLCPVLDDLFDSIELWNVESEIGGDEAHDLNAVLDADEPPKAESDSSLDSISTHRSFDLWFALRIVEDALALKFEWKGSEHSENLYKALRVDPKIAGRGSLPPLSSSTVLEPTPFTANGTT</sequence>
<feature type="compositionally biased region" description="Acidic residues" evidence="1">
    <location>
        <begin position="162"/>
        <end position="175"/>
    </location>
</feature>
<accession>A0A3P7LX57</accession>
<feature type="compositionally biased region" description="Polar residues" evidence="1">
    <location>
        <begin position="216"/>
        <end position="235"/>
    </location>
</feature>
<organism evidence="2 3">
    <name type="scientific">Cylicostephanus goldi</name>
    <name type="common">Nematode worm</name>
    <dbReference type="NCBI Taxonomy" id="71465"/>
    <lineage>
        <taxon>Eukaryota</taxon>
        <taxon>Metazoa</taxon>
        <taxon>Ecdysozoa</taxon>
        <taxon>Nematoda</taxon>
        <taxon>Chromadorea</taxon>
        <taxon>Rhabditida</taxon>
        <taxon>Rhabditina</taxon>
        <taxon>Rhabditomorpha</taxon>
        <taxon>Strongyloidea</taxon>
        <taxon>Strongylidae</taxon>
        <taxon>Cylicostephanus</taxon>
    </lineage>
</organism>
<dbReference type="GO" id="GO:0030121">
    <property type="term" value="C:AP-1 adaptor complex"/>
    <property type="evidence" value="ECO:0007669"/>
    <property type="project" value="TreeGrafter"/>
</dbReference>
<name>A0A3P7LX57_CYLGO</name>
<dbReference type="InterPro" id="IPR046359">
    <property type="entry name" value="Aftin-like"/>
</dbReference>
<gene>
    <name evidence="2" type="ORF">CGOC_LOCUS9087</name>
</gene>
<evidence type="ECO:0000256" key="1">
    <source>
        <dbReference type="SAM" id="MobiDB-lite"/>
    </source>
</evidence>
<evidence type="ECO:0000313" key="3">
    <source>
        <dbReference type="Proteomes" id="UP000271889"/>
    </source>
</evidence>
<reference evidence="2 3" key="1">
    <citation type="submission" date="2018-11" db="EMBL/GenBank/DDBJ databases">
        <authorList>
            <consortium name="Pathogen Informatics"/>
        </authorList>
    </citation>
    <scope>NUCLEOTIDE SEQUENCE [LARGE SCALE GENOMIC DNA]</scope>
</reference>
<dbReference type="PANTHER" id="PTHR16156">
    <property type="entry name" value="AFTIPHILIN A-RELATED"/>
    <property type="match status" value="1"/>
</dbReference>
<evidence type="ECO:0008006" key="4">
    <source>
        <dbReference type="Google" id="ProtNLM"/>
    </source>
</evidence>
<feature type="region of interest" description="Disordered" evidence="1">
    <location>
        <begin position="206"/>
        <end position="246"/>
    </location>
</feature>
<feature type="compositionally biased region" description="Polar residues" evidence="1">
    <location>
        <begin position="367"/>
        <end position="385"/>
    </location>
</feature>
<feature type="region of interest" description="Disordered" evidence="1">
    <location>
        <begin position="150"/>
        <end position="175"/>
    </location>
</feature>
<dbReference type="EMBL" id="UYRV01105776">
    <property type="protein sequence ID" value="VDN21605.1"/>
    <property type="molecule type" value="Genomic_DNA"/>
</dbReference>
<dbReference type="OrthoDB" id="5917212at2759"/>
<feature type="region of interest" description="Disordered" evidence="1">
    <location>
        <begin position="37"/>
        <end position="135"/>
    </location>
</feature>